<dbReference type="PANTHER" id="PTHR37422:SF23">
    <property type="entry name" value="TEICHURONIC ACID BIOSYNTHESIS PROTEIN TUAE"/>
    <property type="match status" value="1"/>
</dbReference>
<evidence type="ECO:0000256" key="3">
    <source>
        <dbReference type="ARBA" id="ARBA00022989"/>
    </source>
</evidence>
<dbReference type="Proteomes" id="UP000325372">
    <property type="component" value="Unassembled WGS sequence"/>
</dbReference>
<feature type="transmembrane region" description="Helical" evidence="5">
    <location>
        <begin position="68"/>
        <end position="89"/>
    </location>
</feature>
<organism evidence="7 8">
    <name type="scientific">Marinihelvus fidelis</name>
    <dbReference type="NCBI Taxonomy" id="2613842"/>
    <lineage>
        <taxon>Bacteria</taxon>
        <taxon>Pseudomonadati</taxon>
        <taxon>Pseudomonadota</taxon>
        <taxon>Gammaproteobacteria</taxon>
        <taxon>Chromatiales</taxon>
        <taxon>Wenzhouxiangellaceae</taxon>
        <taxon>Marinihelvus</taxon>
    </lineage>
</organism>
<dbReference type="AlphaFoldDB" id="A0A5N0TDB7"/>
<dbReference type="InterPro" id="IPR051533">
    <property type="entry name" value="WaaL-like"/>
</dbReference>
<evidence type="ECO:0000259" key="6">
    <source>
        <dbReference type="Pfam" id="PF04932"/>
    </source>
</evidence>
<evidence type="ECO:0000313" key="8">
    <source>
        <dbReference type="Proteomes" id="UP000325372"/>
    </source>
</evidence>
<name>A0A5N0TDB7_9GAMM</name>
<comment type="caution">
    <text evidence="7">The sequence shown here is derived from an EMBL/GenBank/DDBJ whole genome shotgun (WGS) entry which is preliminary data.</text>
</comment>
<feature type="transmembrane region" description="Helical" evidence="5">
    <location>
        <begin position="296"/>
        <end position="316"/>
    </location>
</feature>
<keyword evidence="3 5" id="KW-1133">Transmembrane helix</keyword>
<keyword evidence="4 5" id="KW-0472">Membrane</keyword>
<feature type="transmembrane region" description="Helical" evidence="5">
    <location>
        <begin position="200"/>
        <end position="220"/>
    </location>
</feature>
<proteinExistence type="predicted"/>
<feature type="domain" description="O-antigen ligase-related" evidence="6">
    <location>
        <begin position="250"/>
        <end position="389"/>
    </location>
</feature>
<dbReference type="GO" id="GO:0016874">
    <property type="term" value="F:ligase activity"/>
    <property type="evidence" value="ECO:0007669"/>
    <property type="project" value="UniProtKB-KW"/>
</dbReference>
<protein>
    <submittedName>
        <fullName evidence="7">O-antigen ligase family protein</fullName>
    </submittedName>
</protein>
<accession>A0A5N0TDB7</accession>
<dbReference type="Pfam" id="PF04932">
    <property type="entry name" value="Wzy_C"/>
    <property type="match status" value="1"/>
</dbReference>
<dbReference type="RefSeq" id="WP_150862634.1">
    <property type="nucleotide sequence ID" value="NZ_VYXP01000002.1"/>
</dbReference>
<dbReference type="InterPro" id="IPR007016">
    <property type="entry name" value="O-antigen_ligase-rel_domated"/>
</dbReference>
<keyword evidence="8" id="KW-1185">Reference proteome</keyword>
<evidence type="ECO:0000256" key="4">
    <source>
        <dbReference type="ARBA" id="ARBA00023136"/>
    </source>
</evidence>
<keyword evidence="2 5" id="KW-0812">Transmembrane</keyword>
<evidence type="ECO:0000256" key="1">
    <source>
        <dbReference type="ARBA" id="ARBA00004141"/>
    </source>
</evidence>
<comment type="subcellular location">
    <subcellularLocation>
        <location evidence="1">Membrane</location>
        <topology evidence="1">Multi-pass membrane protein</topology>
    </subcellularLocation>
</comment>
<keyword evidence="7" id="KW-0436">Ligase</keyword>
<gene>
    <name evidence="7" type="ORF">F3N42_01545</name>
</gene>
<feature type="transmembrane region" description="Helical" evidence="5">
    <location>
        <begin position="36"/>
        <end position="61"/>
    </location>
</feature>
<evidence type="ECO:0000313" key="7">
    <source>
        <dbReference type="EMBL" id="KAA9133073.1"/>
    </source>
</evidence>
<feature type="transmembrane region" description="Helical" evidence="5">
    <location>
        <begin position="383"/>
        <end position="402"/>
    </location>
</feature>
<dbReference type="GO" id="GO:0016020">
    <property type="term" value="C:membrane"/>
    <property type="evidence" value="ECO:0007669"/>
    <property type="project" value="UniProtKB-SubCell"/>
</dbReference>
<feature type="transmembrane region" description="Helical" evidence="5">
    <location>
        <begin position="155"/>
        <end position="175"/>
    </location>
</feature>
<sequence>MNPGAGQGSRLEAGLLALLLLGVVAAVIPFGSNREWSWSVCALFMGVVGVAWSALALLRVVRAWQPPLVASVLFLLVCAWAWLQTWAGLPSDWAHPLWSLAVSALGTGSEFPMTVSLAADDGMTALMRYAAYGLVFFLAFQLGQDPNRAAGVVRWLAIAGVVMAGYGLAACFGQWDRLLGIWPFEARTVVRGTFVNRNSFATWMGLMLLCALALSWRHVAPRRNPAYQLPSSDLAQRLERFLVSAWRPLLMLLLMSAALFLSGSRGGFAATLAATLVFLSALGWRRWRGSTGRRVLVAMVVAALVCTFWLTGSGLMKRLDRSGADMASRVEAYTLVAGGIDDNPALGFGYGTFADSFRLYRDERLRAHFDKAHNTYMENLFELGWPVALAQFAVIAALLLTCLRGWRRRSVNPVYPALGIAATVLVAVHSLVDFSLQIPATAMAYALIMGIACAQSRRGSIYS</sequence>
<feature type="transmembrane region" description="Helical" evidence="5">
    <location>
        <begin position="267"/>
        <end position="284"/>
    </location>
</feature>
<feature type="transmembrane region" description="Helical" evidence="5">
    <location>
        <begin position="414"/>
        <end position="432"/>
    </location>
</feature>
<reference evidence="7 8" key="1">
    <citation type="submission" date="2019-09" db="EMBL/GenBank/DDBJ databases">
        <title>Wenzhouxiangella sp. Genome sequencing and assembly.</title>
        <authorList>
            <person name="Zhang R."/>
        </authorList>
    </citation>
    <scope>NUCLEOTIDE SEQUENCE [LARGE SCALE GENOMIC DNA]</scope>
    <source>
        <strain evidence="7 8">W260</strain>
    </source>
</reference>
<dbReference type="EMBL" id="VYXP01000002">
    <property type="protein sequence ID" value="KAA9133073.1"/>
    <property type="molecule type" value="Genomic_DNA"/>
</dbReference>
<dbReference type="PANTHER" id="PTHR37422">
    <property type="entry name" value="TEICHURONIC ACID BIOSYNTHESIS PROTEIN TUAE"/>
    <property type="match status" value="1"/>
</dbReference>
<evidence type="ECO:0000256" key="2">
    <source>
        <dbReference type="ARBA" id="ARBA00022692"/>
    </source>
</evidence>
<feature type="transmembrane region" description="Helical" evidence="5">
    <location>
        <begin position="241"/>
        <end position="261"/>
    </location>
</feature>
<feature type="transmembrane region" description="Helical" evidence="5">
    <location>
        <begin position="438"/>
        <end position="454"/>
    </location>
</feature>
<feature type="transmembrane region" description="Helical" evidence="5">
    <location>
        <begin position="126"/>
        <end position="143"/>
    </location>
</feature>
<evidence type="ECO:0000256" key="5">
    <source>
        <dbReference type="SAM" id="Phobius"/>
    </source>
</evidence>